<reference evidence="3" key="1">
    <citation type="submission" date="2017-08" db="EMBL/GenBank/DDBJ databases">
        <authorList>
            <person name="Varghese N."/>
            <person name="Submissions S."/>
        </authorList>
    </citation>
    <scope>NUCLEOTIDE SEQUENCE [LARGE SCALE GENOMIC DNA]</scope>
    <source>
        <strain evidence="3">JA276</strain>
    </source>
</reference>
<proteinExistence type="predicted"/>
<evidence type="ECO:0000313" key="3">
    <source>
        <dbReference type="Proteomes" id="UP000219111"/>
    </source>
</evidence>
<protein>
    <submittedName>
        <fullName evidence="2">Uncharacterized protein</fullName>
    </submittedName>
</protein>
<dbReference type="Proteomes" id="UP000219111">
    <property type="component" value="Unassembled WGS sequence"/>
</dbReference>
<sequence length="198" mass="23465">MADRLEQLQARLAELEAQVEEAWEQSRAQWRYRFTQGRIEFDQGVRDAHRLARVRLWQFLRRTRLMVVLTAPFIYAVFIPFVLLDLFVSLYQAVCFPVYGIPKVKRREHVVIDRQMLAYLNLVQKINCVYCGYGNGVISYVREVAARTEQYWCPIKHARRVKGVHPYYGNFCDFGDAEGFREQTPKLRRALRELDRDG</sequence>
<dbReference type="OrthoDB" id="9795505at2"/>
<evidence type="ECO:0000256" key="1">
    <source>
        <dbReference type="SAM" id="Phobius"/>
    </source>
</evidence>
<keyword evidence="1" id="KW-1133">Transmembrane helix</keyword>
<dbReference type="RefSeq" id="WP_097069364.1">
    <property type="nucleotide sequence ID" value="NZ_OBMT01000003.1"/>
</dbReference>
<evidence type="ECO:0000313" key="2">
    <source>
        <dbReference type="EMBL" id="SOC02399.1"/>
    </source>
</evidence>
<keyword evidence="3" id="KW-1185">Reference proteome</keyword>
<organism evidence="2 3">
    <name type="scientific">Rhodobacter maris</name>
    <dbReference type="NCBI Taxonomy" id="446682"/>
    <lineage>
        <taxon>Bacteria</taxon>
        <taxon>Pseudomonadati</taxon>
        <taxon>Pseudomonadota</taxon>
        <taxon>Alphaproteobacteria</taxon>
        <taxon>Rhodobacterales</taxon>
        <taxon>Rhodobacter group</taxon>
        <taxon>Rhodobacter</taxon>
    </lineage>
</organism>
<keyword evidence="1" id="KW-0472">Membrane</keyword>
<name>A0A285S5S9_9RHOB</name>
<gene>
    <name evidence="2" type="ORF">SAMN05877831_103153</name>
</gene>
<accession>A0A285S5S9</accession>
<feature type="transmembrane region" description="Helical" evidence="1">
    <location>
        <begin position="65"/>
        <end position="91"/>
    </location>
</feature>
<dbReference type="EMBL" id="OBMT01000003">
    <property type="protein sequence ID" value="SOC02399.1"/>
    <property type="molecule type" value="Genomic_DNA"/>
</dbReference>
<dbReference type="AlphaFoldDB" id="A0A285S5S9"/>
<keyword evidence="1" id="KW-0812">Transmembrane</keyword>